<dbReference type="Proteomes" id="UP000642265">
    <property type="component" value="Unassembled WGS sequence"/>
</dbReference>
<name>A0A011UET5_BRUAN</name>
<reference evidence="3" key="2">
    <citation type="submission" date="2020-09" db="EMBL/GenBank/DDBJ databases">
        <authorList>
            <person name="Dalcin Martins P."/>
        </authorList>
    </citation>
    <scope>NUCLEOTIDE SEQUENCE</scope>
    <source>
        <strain evidence="3">MAG47</strain>
    </source>
</reference>
<accession>A0A011UET5</accession>
<reference evidence="3" key="3">
    <citation type="submission" date="2020-10" db="EMBL/GenBank/DDBJ databases">
        <title>Enrichment of novel Verrucomicrobia, Bacteroidetes and Krumholzibacteria in an oxygen-limited, methane- and iron-fed bioreactor inoculated with Bothnian Sea sediments.</title>
        <authorList>
            <person name="Martins P.D."/>
            <person name="de Jong A."/>
            <person name="Lenstra W.K."/>
            <person name="van Helmond N.A.G.M."/>
            <person name="Slomp C.P."/>
            <person name="Jetten M.S.M."/>
            <person name="Welte C.U."/>
            <person name="Rasigraf O."/>
        </authorList>
    </citation>
    <scope>NUCLEOTIDE SEQUENCE</scope>
    <source>
        <strain evidence="3">MAG47</strain>
    </source>
</reference>
<reference evidence="4 5" key="1">
    <citation type="submission" date="2019-09" db="EMBL/GenBank/DDBJ databases">
        <title>Taxonomic organization of the family Brucellaceae based on a phylogenomic approach.</title>
        <authorList>
            <person name="Leclercq S."/>
            <person name="Cloeckaert A."/>
            <person name="Zygmunt M.S."/>
        </authorList>
    </citation>
    <scope>NUCLEOTIDE SEQUENCE [LARGE SCALE GENOMIC DNA]</scope>
    <source>
        <strain evidence="2 4">CCUG 34461</strain>
        <strain evidence="1 5">LMG 3313</strain>
    </source>
</reference>
<evidence type="ECO:0000313" key="1">
    <source>
        <dbReference type="EMBL" id="KAB2772276.1"/>
    </source>
</evidence>
<dbReference type="EMBL" id="JACZKO010000038">
    <property type="protein sequence ID" value="MBE0561797.1"/>
    <property type="molecule type" value="Genomic_DNA"/>
</dbReference>
<dbReference type="AlphaFoldDB" id="A0A011UET5"/>
<dbReference type="Proteomes" id="UP000441102">
    <property type="component" value="Unassembled WGS sequence"/>
</dbReference>
<dbReference type="KEGG" id="oah:DR92_4371"/>
<dbReference type="InterPro" id="IPR032710">
    <property type="entry name" value="NTF2-like_dom_sf"/>
</dbReference>
<organism evidence="2 4">
    <name type="scientific">Brucella anthropi</name>
    <name type="common">Ochrobactrum anthropi</name>
    <dbReference type="NCBI Taxonomy" id="529"/>
    <lineage>
        <taxon>Bacteria</taxon>
        <taxon>Pseudomonadati</taxon>
        <taxon>Pseudomonadota</taxon>
        <taxon>Alphaproteobacteria</taxon>
        <taxon>Hyphomicrobiales</taxon>
        <taxon>Brucellaceae</taxon>
        <taxon>Brucella/Ochrobactrum group</taxon>
        <taxon>Brucella</taxon>
    </lineage>
</organism>
<protein>
    <recommendedName>
        <fullName evidence="6">Nuclear transport factor 2 family protein</fullName>
    </recommendedName>
</protein>
<dbReference type="OMA" id="AADWSMV"/>
<evidence type="ECO:0008006" key="6">
    <source>
        <dbReference type="Google" id="ProtNLM"/>
    </source>
</evidence>
<gene>
    <name evidence="1" type="ORF">F9L04_06000</name>
    <name evidence="2" type="ORF">F9L06_10600</name>
    <name evidence="3" type="ORF">IH622_13425</name>
</gene>
<dbReference type="EMBL" id="WBWS01000005">
    <property type="protein sequence ID" value="KAB2772276.1"/>
    <property type="molecule type" value="Genomic_DNA"/>
</dbReference>
<dbReference type="GeneID" id="61315212"/>
<proteinExistence type="predicted"/>
<sequence length="157" mass="17975">MKGAANPFAGDKDREQIWEMLVRRDIEAFVSQDWSLVADDFDEVRFLGIHAHNDRDPDNWDAGFPTLASYRDEWLRQAAESAAVEYAESLADGIFRATNLSVIDITGDVALARKKFDGTIARKDGTIDRLNWQTLYFCRRDGARWKITGFVGYMAYR</sequence>
<comment type="caution">
    <text evidence="2">The sequence shown here is derived from an EMBL/GenBank/DDBJ whole genome shotgun (WGS) entry which is preliminary data.</text>
</comment>
<evidence type="ECO:0000313" key="4">
    <source>
        <dbReference type="Proteomes" id="UP000441102"/>
    </source>
</evidence>
<dbReference type="EMBL" id="WBWX01000003">
    <property type="protein sequence ID" value="KAB2799041.1"/>
    <property type="molecule type" value="Genomic_DNA"/>
</dbReference>
<evidence type="ECO:0000313" key="3">
    <source>
        <dbReference type="EMBL" id="MBE0561797.1"/>
    </source>
</evidence>
<evidence type="ECO:0000313" key="2">
    <source>
        <dbReference type="EMBL" id="KAB2799041.1"/>
    </source>
</evidence>
<dbReference type="Proteomes" id="UP000481876">
    <property type="component" value="Unassembled WGS sequence"/>
</dbReference>
<dbReference type="RefSeq" id="WP_010659075.1">
    <property type="nucleotide sequence ID" value="NZ_CP008819.1"/>
</dbReference>
<dbReference type="SUPFAM" id="SSF54427">
    <property type="entry name" value="NTF2-like"/>
    <property type="match status" value="1"/>
</dbReference>
<evidence type="ECO:0000313" key="5">
    <source>
        <dbReference type="Proteomes" id="UP000481876"/>
    </source>
</evidence>